<protein>
    <recommendedName>
        <fullName evidence="2">NADAR domain-containing protein</fullName>
    </recommendedName>
</protein>
<keyword evidence="1" id="KW-0175">Coiled coil</keyword>
<dbReference type="InterPro" id="IPR037238">
    <property type="entry name" value="YbiA-like_sf"/>
</dbReference>
<proteinExistence type="predicted"/>
<gene>
    <name evidence="3" type="ORF">GGP41_004400</name>
</gene>
<evidence type="ECO:0000256" key="1">
    <source>
        <dbReference type="SAM" id="Coils"/>
    </source>
</evidence>
<dbReference type="NCBIfam" id="TIGR02464">
    <property type="entry name" value="ribofla_fusion"/>
    <property type="match status" value="1"/>
</dbReference>
<dbReference type="Gene3D" id="1.10.357.40">
    <property type="entry name" value="YbiA-like"/>
    <property type="match status" value="1"/>
</dbReference>
<dbReference type="SUPFAM" id="SSF143990">
    <property type="entry name" value="YbiA-like"/>
    <property type="match status" value="1"/>
</dbReference>
<dbReference type="CDD" id="cd15457">
    <property type="entry name" value="NADAR"/>
    <property type="match status" value="1"/>
</dbReference>
<reference evidence="3" key="1">
    <citation type="submission" date="2019-11" db="EMBL/GenBank/DDBJ databases">
        <title>Bipolaris sorokiniana Genome sequencing.</title>
        <authorList>
            <person name="Wang H."/>
        </authorList>
    </citation>
    <scope>NUCLEOTIDE SEQUENCE</scope>
</reference>
<evidence type="ECO:0000313" key="4">
    <source>
        <dbReference type="Proteomes" id="UP000624244"/>
    </source>
</evidence>
<dbReference type="EMBL" id="WNKQ01000005">
    <property type="protein sequence ID" value="KAF5851633.1"/>
    <property type="molecule type" value="Genomic_DNA"/>
</dbReference>
<accession>A0A8H5ZJC7</accession>
<dbReference type="Pfam" id="PF08719">
    <property type="entry name" value="NADAR"/>
    <property type="match status" value="1"/>
</dbReference>
<dbReference type="Proteomes" id="UP000624244">
    <property type="component" value="Unassembled WGS sequence"/>
</dbReference>
<name>A0A8H5ZJC7_COCSA</name>
<dbReference type="InterPro" id="IPR012816">
    <property type="entry name" value="NADAR"/>
</dbReference>
<feature type="coiled-coil region" evidence="1">
    <location>
        <begin position="163"/>
        <end position="191"/>
    </location>
</feature>
<evidence type="ECO:0000313" key="3">
    <source>
        <dbReference type="EMBL" id="KAF5851633.1"/>
    </source>
</evidence>
<organism evidence="3 4">
    <name type="scientific">Cochliobolus sativus</name>
    <name type="common">Common root rot and spot blotch fungus</name>
    <name type="synonym">Bipolaris sorokiniana</name>
    <dbReference type="NCBI Taxonomy" id="45130"/>
    <lineage>
        <taxon>Eukaryota</taxon>
        <taxon>Fungi</taxon>
        <taxon>Dikarya</taxon>
        <taxon>Ascomycota</taxon>
        <taxon>Pezizomycotina</taxon>
        <taxon>Dothideomycetes</taxon>
        <taxon>Pleosporomycetidae</taxon>
        <taxon>Pleosporales</taxon>
        <taxon>Pleosporineae</taxon>
        <taxon>Pleosporaceae</taxon>
        <taxon>Bipolaris</taxon>
    </lineage>
</organism>
<sequence length="212" mass="24947">MSELAPTDSPFSSEPIFFWKQGESNGYLCQWYASPFTVSDTTYATCEMYMMIQKALLFNDDDTAQKMFRTTDPRKHKGLGRKVQGFDHAVWDKRKFDVVVQASYYKFTISRDAERLRRMLLATGERELIEASPFDCVWGIGFKQADAMLNREFWGENLLGKALMEVRKRLRDEEKAKEEQVRLDREQWEQKFLDRVRLAAKGRRNQEGEANR</sequence>
<dbReference type="OMA" id="WMMAAKA"/>
<dbReference type="AlphaFoldDB" id="A0A8H5ZJC7"/>
<evidence type="ECO:0000259" key="2">
    <source>
        <dbReference type="Pfam" id="PF08719"/>
    </source>
</evidence>
<comment type="caution">
    <text evidence="3">The sequence shown here is derived from an EMBL/GenBank/DDBJ whole genome shotgun (WGS) entry which is preliminary data.</text>
</comment>
<feature type="domain" description="NADAR" evidence="2">
    <location>
        <begin position="17"/>
        <end position="171"/>
    </location>
</feature>